<keyword evidence="2 4" id="KW-0560">Oxidoreductase</keyword>
<evidence type="ECO:0000313" key="7">
    <source>
        <dbReference type="Proteomes" id="UP000605992"/>
    </source>
</evidence>
<dbReference type="InterPro" id="IPR016162">
    <property type="entry name" value="Ald_DH_N"/>
</dbReference>
<dbReference type="PROSITE" id="PS00070">
    <property type="entry name" value="ALDEHYDE_DEHYDR_CYS"/>
    <property type="match status" value="1"/>
</dbReference>
<evidence type="ECO:0000313" key="6">
    <source>
        <dbReference type="EMBL" id="GII56814.1"/>
    </source>
</evidence>
<dbReference type="GO" id="GO:0016620">
    <property type="term" value="F:oxidoreductase activity, acting on the aldehyde or oxo group of donors, NAD or NADP as acceptor"/>
    <property type="evidence" value="ECO:0007669"/>
    <property type="project" value="InterPro"/>
</dbReference>
<dbReference type="InterPro" id="IPR016160">
    <property type="entry name" value="Ald_DH_CS_CYS"/>
</dbReference>
<evidence type="ECO:0000256" key="2">
    <source>
        <dbReference type="ARBA" id="ARBA00023002"/>
    </source>
</evidence>
<organism evidence="6 7">
    <name type="scientific">Planotetraspora thailandica</name>
    <dbReference type="NCBI Taxonomy" id="487172"/>
    <lineage>
        <taxon>Bacteria</taxon>
        <taxon>Bacillati</taxon>
        <taxon>Actinomycetota</taxon>
        <taxon>Actinomycetes</taxon>
        <taxon>Streptosporangiales</taxon>
        <taxon>Streptosporangiaceae</taxon>
        <taxon>Planotetraspora</taxon>
    </lineage>
</organism>
<evidence type="ECO:0000256" key="4">
    <source>
        <dbReference type="RuleBase" id="RU003345"/>
    </source>
</evidence>
<dbReference type="InterPro" id="IPR016163">
    <property type="entry name" value="Ald_DH_C"/>
</dbReference>
<feature type="domain" description="Aldehyde dehydrogenase" evidence="5">
    <location>
        <begin position="27"/>
        <end position="473"/>
    </location>
</feature>
<reference evidence="6" key="1">
    <citation type="submission" date="2021-01" db="EMBL/GenBank/DDBJ databases">
        <title>Whole genome shotgun sequence of Planotetraspora thailandica NBRC 104271.</title>
        <authorList>
            <person name="Komaki H."/>
            <person name="Tamura T."/>
        </authorList>
    </citation>
    <scope>NUCLEOTIDE SEQUENCE</scope>
    <source>
        <strain evidence="6">NBRC 104271</strain>
    </source>
</reference>
<evidence type="ECO:0000259" key="5">
    <source>
        <dbReference type="Pfam" id="PF00171"/>
    </source>
</evidence>
<comment type="caution">
    <text evidence="6">The sequence shown here is derived from an EMBL/GenBank/DDBJ whole genome shotgun (WGS) entry which is preliminary data.</text>
</comment>
<name>A0A8J3V322_9ACTN</name>
<feature type="active site" evidence="3">
    <location>
        <position position="251"/>
    </location>
</feature>
<dbReference type="CDD" id="cd07106">
    <property type="entry name" value="ALDH_AldA-AAD23400"/>
    <property type="match status" value="1"/>
</dbReference>
<keyword evidence="7" id="KW-1185">Reference proteome</keyword>
<accession>A0A8J3V322</accession>
<dbReference type="InterPro" id="IPR015590">
    <property type="entry name" value="Aldehyde_DH_dom"/>
</dbReference>
<dbReference type="Gene3D" id="3.40.605.10">
    <property type="entry name" value="Aldehyde Dehydrogenase, Chain A, domain 1"/>
    <property type="match status" value="1"/>
</dbReference>
<dbReference type="FunFam" id="3.40.605.10:FF:000007">
    <property type="entry name" value="NAD/NADP-dependent betaine aldehyde dehydrogenase"/>
    <property type="match status" value="1"/>
</dbReference>
<gene>
    <name evidence="6" type="ORF">Pth03_52030</name>
</gene>
<dbReference type="InterPro" id="IPR044086">
    <property type="entry name" value="LUC3-like"/>
</dbReference>
<dbReference type="FunFam" id="3.40.309.10:FF:000009">
    <property type="entry name" value="Aldehyde dehydrogenase A"/>
    <property type="match status" value="1"/>
</dbReference>
<dbReference type="Proteomes" id="UP000605992">
    <property type="component" value="Unassembled WGS sequence"/>
</dbReference>
<dbReference type="InterPro" id="IPR016161">
    <property type="entry name" value="Ald_DH/histidinol_DH"/>
</dbReference>
<dbReference type="PROSITE" id="PS00687">
    <property type="entry name" value="ALDEHYDE_DEHYDR_GLU"/>
    <property type="match status" value="1"/>
</dbReference>
<evidence type="ECO:0000256" key="1">
    <source>
        <dbReference type="ARBA" id="ARBA00009986"/>
    </source>
</evidence>
<dbReference type="SUPFAM" id="SSF53720">
    <property type="entry name" value="ALDH-like"/>
    <property type="match status" value="1"/>
</dbReference>
<dbReference type="Gene3D" id="3.40.309.10">
    <property type="entry name" value="Aldehyde Dehydrogenase, Chain A, domain 2"/>
    <property type="match status" value="1"/>
</dbReference>
<dbReference type="Pfam" id="PF00171">
    <property type="entry name" value="Aldedh"/>
    <property type="match status" value="1"/>
</dbReference>
<dbReference type="InterPro" id="IPR029510">
    <property type="entry name" value="Ald_DH_CS_GLU"/>
</dbReference>
<comment type="similarity">
    <text evidence="1 4">Belongs to the aldehyde dehydrogenase family.</text>
</comment>
<evidence type="ECO:0000256" key="3">
    <source>
        <dbReference type="PROSITE-ProRule" id="PRU10007"/>
    </source>
</evidence>
<dbReference type="AlphaFoldDB" id="A0A8J3V322"/>
<dbReference type="EMBL" id="BOOR01000041">
    <property type="protein sequence ID" value="GII56814.1"/>
    <property type="molecule type" value="Genomic_DNA"/>
</dbReference>
<proteinExistence type="inferred from homology"/>
<protein>
    <submittedName>
        <fullName evidence="6">Aldehyde dehydrogenase</fullName>
    </submittedName>
</protein>
<sequence>MSPFTAQTPATQTPTTLTIDGDAVTAEKTFDVINPATGETFATAPETTVEHVDAAFDAAARAFPDWRADEDARRATLRAMADAVDAAAGAVAPVLTAEQGKPLSESQRELRTAALWLRYYADLEREREVIRDDRDALVEVVRRPLGPVAAIAPWNFPITIGVAKVAPALRAGNTVVWKPSPFTPLSTLMLGEALRAVAPAGVLNVITGGGEIGAAMTAHPLTRKISFTGSTATGKKIAAAASADLKRLTLELGGNDAAIVLDDADPGRVAERLFATAFSNSGQVCVAPKRVYAARSVLPALVDALAERARAAKVGDGADPATELGPINNAPQRDRVAELVADALARGAVAAAGGKAIEGPGYFFEPTILTGVGDGVRIVDEEQFGPALPVIAFDDVEDALARANASTFGLGGSVWSGDADRATAVAARLESGMSWVNTHTALSAGQPFAGVKWSGLGVEGGLWGLDGFTDIKLIHRAR</sequence>
<dbReference type="PANTHER" id="PTHR11699">
    <property type="entry name" value="ALDEHYDE DEHYDROGENASE-RELATED"/>
    <property type="match status" value="1"/>
</dbReference>